<gene>
    <name evidence="2" type="ORF">P691DRAFT_766509</name>
</gene>
<sequence length="291" mass="31349">MTEFAVGSYQSASQEEDSNEDEMDIHLFNDALDTLYKWVANEGFNNETDFNAQDVLVKHIFKLAKAFNMEDIHMEPPAPTHVFSEAAMQTPAPLPVLAMPIPPPIPVTSAPAASTSSKPGPPSRPSFAKAAAKTLHPTAPPFVQGPPCAPQPQPKATQGPVPVLHQDASSLHINSACFTNSGITCATASVPIQSDLNIIEAMLPPKITRSRASLPSSQSFIKIIDIPYFKPGTTEHPNRQEIGNQLIPSPILVNMIEHTQFVHNSPKADSGTFWIDLMDSQQGTLASSLIG</sequence>
<feature type="region of interest" description="Disordered" evidence="1">
    <location>
        <begin position="108"/>
        <end position="162"/>
    </location>
</feature>
<reference evidence="2" key="1">
    <citation type="submission" date="2020-11" db="EMBL/GenBank/DDBJ databases">
        <authorList>
            <consortium name="DOE Joint Genome Institute"/>
            <person name="Ahrendt S."/>
            <person name="Riley R."/>
            <person name="Andreopoulos W."/>
            <person name="Labutti K."/>
            <person name="Pangilinan J."/>
            <person name="Ruiz-Duenas F.J."/>
            <person name="Barrasa J.M."/>
            <person name="Sanchez-Garcia M."/>
            <person name="Camarero S."/>
            <person name="Miyauchi S."/>
            <person name="Serrano A."/>
            <person name="Linde D."/>
            <person name="Babiker R."/>
            <person name="Drula E."/>
            <person name="Ayuso-Fernandez I."/>
            <person name="Pacheco R."/>
            <person name="Padilla G."/>
            <person name="Ferreira P."/>
            <person name="Barriuso J."/>
            <person name="Kellner H."/>
            <person name="Castanera R."/>
            <person name="Alfaro M."/>
            <person name="Ramirez L."/>
            <person name="Pisabarro A.G."/>
            <person name="Kuo A."/>
            <person name="Tritt A."/>
            <person name="Lipzen A."/>
            <person name="He G."/>
            <person name="Yan M."/>
            <person name="Ng V."/>
            <person name="Cullen D."/>
            <person name="Martin F."/>
            <person name="Rosso M.-N."/>
            <person name="Henrissat B."/>
            <person name="Hibbett D."/>
            <person name="Martinez A.T."/>
            <person name="Grigoriev I.V."/>
        </authorList>
    </citation>
    <scope>NUCLEOTIDE SEQUENCE</scope>
    <source>
        <strain evidence="2">MF-IS2</strain>
    </source>
</reference>
<evidence type="ECO:0000313" key="2">
    <source>
        <dbReference type="EMBL" id="KAF9441268.1"/>
    </source>
</evidence>
<organism evidence="2 3">
    <name type="scientific">Macrolepiota fuliginosa MF-IS2</name>
    <dbReference type="NCBI Taxonomy" id="1400762"/>
    <lineage>
        <taxon>Eukaryota</taxon>
        <taxon>Fungi</taxon>
        <taxon>Dikarya</taxon>
        <taxon>Basidiomycota</taxon>
        <taxon>Agaricomycotina</taxon>
        <taxon>Agaricomycetes</taxon>
        <taxon>Agaricomycetidae</taxon>
        <taxon>Agaricales</taxon>
        <taxon>Agaricineae</taxon>
        <taxon>Agaricaceae</taxon>
        <taxon>Macrolepiota</taxon>
    </lineage>
</organism>
<accession>A0A9P5WYL7</accession>
<proteinExistence type="predicted"/>
<feature type="compositionally biased region" description="Low complexity" evidence="1">
    <location>
        <begin position="108"/>
        <end position="118"/>
    </location>
</feature>
<dbReference type="AlphaFoldDB" id="A0A9P5WYL7"/>
<keyword evidence="3" id="KW-1185">Reference proteome</keyword>
<evidence type="ECO:0000256" key="1">
    <source>
        <dbReference type="SAM" id="MobiDB-lite"/>
    </source>
</evidence>
<dbReference type="EMBL" id="MU151983">
    <property type="protein sequence ID" value="KAF9441268.1"/>
    <property type="molecule type" value="Genomic_DNA"/>
</dbReference>
<dbReference type="OrthoDB" id="3063088at2759"/>
<comment type="caution">
    <text evidence="2">The sequence shown here is derived from an EMBL/GenBank/DDBJ whole genome shotgun (WGS) entry which is preliminary data.</text>
</comment>
<name>A0A9P5WYL7_9AGAR</name>
<evidence type="ECO:0000313" key="3">
    <source>
        <dbReference type="Proteomes" id="UP000807342"/>
    </source>
</evidence>
<feature type="region of interest" description="Disordered" evidence="1">
    <location>
        <begin position="1"/>
        <end position="20"/>
    </location>
</feature>
<feature type="compositionally biased region" description="Pro residues" evidence="1">
    <location>
        <begin position="138"/>
        <end position="153"/>
    </location>
</feature>
<dbReference type="Proteomes" id="UP000807342">
    <property type="component" value="Unassembled WGS sequence"/>
</dbReference>
<protein>
    <submittedName>
        <fullName evidence="2">Uncharacterized protein</fullName>
    </submittedName>
</protein>